<protein>
    <submittedName>
        <fullName evidence="2">3-oxoacyl-[acyl-carrier protein] reductase</fullName>
        <ecNumber evidence="2">1.1.1.100</ecNumber>
    </submittedName>
</protein>
<dbReference type="InterPro" id="IPR036291">
    <property type="entry name" value="NAD(P)-bd_dom_sf"/>
</dbReference>
<sequence length="263" mass="27521">MSLFNHPFDLARDAALVTGAGNGIGRAIAQALVGEGVRTVFADVNRDTVTAAIKASARPELAVPWIGDLADPATRDALLAEAASALGRVTHFVHSASPPRREADHALGVTTETWAQMHAVNLEAGFHLSRELARKLIADKQPGSFLLLTSLHAGTPRNLPHYSTSKAGLSMLVKELAKTFGRFGIRVNALVPGAIAAGGFVADPALARHIPLGRLGESKDLAPLALAVLSNRISAYVTGAAIVVDGGLSLTNWFEPPELGDLL</sequence>
<evidence type="ECO:0000313" key="3">
    <source>
        <dbReference type="Proteomes" id="UP001364224"/>
    </source>
</evidence>
<comment type="caution">
    <text evidence="2">The sequence shown here is derived from an EMBL/GenBank/DDBJ whole genome shotgun (WGS) entry which is preliminary data.</text>
</comment>
<dbReference type="SUPFAM" id="SSF51735">
    <property type="entry name" value="NAD(P)-binding Rossmann-fold domains"/>
    <property type="match status" value="1"/>
</dbReference>
<name>A0ABU8B9Q3_9BRAD</name>
<reference evidence="2 3" key="1">
    <citation type="submission" date="2024-02" db="EMBL/GenBank/DDBJ databases">
        <title>Adaptive strategies in a cosmopolitan and abundant soil bacterium.</title>
        <authorList>
            <person name="Carini P."/>
        </authorList>
    </citation>
    <scope>NUCLEOTIDE SEQUENCE [LARGE SCALE GENOMIC DNA]</scope>
    <source>
        <strain evidence="2 3">AZCC 1608</strain>
    </source>
</reference>
<proteinExistence type="inferred from homology"/>
<dbReference type="PRINTS" id="PR00081">
    <property type="entry name" value="GDHRDH"/>
</dbReference>
<accession>A0ABU8B9Q3</accession>
<dbReference type="InterPro" id="IPR002347">
    <property type="entry name" value="SDR_fam"/>
</dbReference>
<dbReference type="Pfam" id="PF13561">
    <property type="entry name" value="adh_short_C2"/>
    <property type="match status" value="1"/>
</dbReference>
<keyword evidence="3" id="KW-1185">Reference proteome</keyword>
<gene>
    <name evidence="2" type="ORF">V1286_002799</name>
</gene>
<organism evidence="2 3">
    <name type="scientific">Bradyrhizobium algeriense</name>
    <dbReference type="NCBI Taxonomy" id="634784"/>
    <lineage>
        <taxon>Bacteria</taxon>
        <taxon>Pseudomonadati</taxon>
        <taxon>Pseudomonadota</taxon>
        <taxon>Alphaproteobacteria</taxon>
        <taxon>Hyphomicrobiales</taxon>
        <taxon>Nitrobacteraceae</taxon>
        <taxon>Bradyrhizobium</taxon>
    </lineage>
</organism>
<dbReference type="Gene3D" id="3.40.50.720">
    <property type="entry name" value="NAD(P)-binding Rossmann-like Domain"/>
    <property type="match status" value="1"/>
</dbReference>
<evidence type="ECO:0000256" key="1">
    <source>
        <dbReference type="ARBA" id="ARBA00006484"/>
    </source>
</evidence>
<evidence type="ECO:0000313" key="2">
    <source>
        <dbReference type="EMBL" id="MEH2555270.1"/>
    </source>
</evidence>
<dbReference type="GO" id="GO:0004316">
    <property type="term" value="F:3-oxoacyl-[acyl-carrier-protein] reductase (NADPH) activity"/>
    <property type="evidence" value="ECO:0007669"/>
    <property type="project" value="UniProtKB-EC"/>
</dbReference>
<dbReference type="PANTHER" id="PTHR42760:SF135">
    <property type="entry name" value="BLL7886 PROTEIN"/>
    <property type="match status" value="1"/>
</dbReference>
<comment type="similarity">
    <text evidence="1">Belongs to the short-chain dehydrogenases/reductases (SDR) family.</text>
</comment>
<dbReference type="EC" id="1.1.1.100" evidence="2"/>
<dbReference type="CDD" id="cd05233">
    <property type="entry name" value="SDR_c"/>
    <property type="match status" value="1"/>
</dbReference>
<dbReference type="RefSeq" id="WP_334480297.1">
    <property type="nucleotide sequence ID" value="NZ_JAZHRV010000001.1"/>
</dbReference>
<dbReference type="EMBL" id="JAZHRV010000001">
    <property type="protein sequence ID" value="MEH2555270.1"/>
    <property type="molecule type" value="Genomic_DNA"/>
</dbReference>
<dbReference type="PANTHER" id="PTHR42760">
    <property type="entry name" value="SHORT-CHAIN DEHYDROGENASES/REDUCTASES FAMILY MEMBER"/>
    <property type="match status" value="1"/>
</dbReference>
<dbReference type="Proteomes" id="UP001364224">
    <property type="component" value="Unassembled WGS sequence"/>
</dbReference>
<keyword evidence="2" id="KW-0560">Oxidoreductase</keyword>